<dbReference type="Pfam" id="PF00512">
    <property type="entry name" value="HisKA"/>
    <property type="match status" value="1"/>
</dbReference>
<dbReference type="FunFam" id="3.30.565.10:FF:000006">
    <property type="entry name" value="Sensor histidine kinase WalK"/>
    <property type="match status" value="1"/>
</dbReference>
<dbReference type="Gene3D" id="1.10.287.130">
    <property type="match status" value="1"/>
</dbReference>
<dbReference type="PROSITE" id="PS50109">
    <property type="entry name" value="HIS_KIN"/>
    <property type="match status" value="1"/>
</dbReference>
<proteinExistence type="predicted"/>
<dbReference type="STRING" id="592015.HMPREF1705_04373"/>
<comment type="subcellular location">
    <subcellularLocation>
        <location evidence="2">Membrane</location>
    </subcellularLocation>
</comment>
<dbReference type="Pfam" id="PF00672">
    <property type="entry name" value="HAMP"/>
    <property type="match status" value="1"/>
</dbReference>
<feature type="domain" description="HAMP" evidence="13">
    <location>
        <begin position="176"/>
        <end position="229"/>
    </location>
</feature>
<evidence type="ECO:0000259" key="13">
    <source>
        <dbReference type="PROSITE" id="PS50885"/>
    </source>
</evidence>
<dbReference type="PRINTS" id="PR00344">
    <property type="entry name" value="BCTRLSENSOR"/>
</dbReference>
<dbReference type="InterPro" id="IPR050428">
    <property type="entry name" value="TCS_sensor_his_kinase"/>
</dbReference>
<dbReference type="OrthoDB" id="9813151at2"/>
<dbReference type="SUPFAM" id="SSF47384">
    <property type="entry name" value="Homodimeric domain of signal transducing histidine kinase"/>
    <property type="match status" value="1"/>
</dbReference>
<keyword evidence="10 11" id="KW-0472">Membrane</keyword>
<keyword evidence="15" id="KW-1185">Reference proteome</keyword>
<dbReference type="PANTHER" id="PTHR45436">
    <property type="entry name" value="SENSOR HISTIDINE KINASE YKOH"/>
    <property type="match status" value="1"/>
</dbReference>
<keyword evidence="9" id="KW-0902">Two-component regulatory system</keyword>
<dbReference type="Gene3D" id="6.10.340.10">
    <property type="match status" value="1"/>
</dbReference>
<dbReference type="Proteomes" id="UP000005273">
    <property type="component" value="Unassembled WGS sequence"/>
</dbReference>
<evidence type="ECO:0000313" key="14">
    <source>
        <dbReference type="EMBL" id="KRT35111.1"/>
    </source>
</evidence>
<dbReference type="InterPro" id="IPR004358">
    <property type="entry name" value="Sig_transdc_His_kin-like_C"/>
</dbReference>
<evidence type="ECO:0000256" key="5">
    <source>
        <dbReference type="ARBA" id="ARBA00022679"/>
    </source>
</evidence>
<accession>A0A0T5X9Q7</accession>
<dbReference type="SMART" id="SM00304">
    <property type="entry name" value="HAMP"/>
    <property type="match status" value="1"/>
</dbReference>
<dbReference type="InterPro" id="IPR003660">
    <property type="entry name" value="HAMP_dom"/>
</dbReference>
<dbReference type="InterPro" id="IPR036890">
    <property type="entry name" value="HATPase_C_sf"/>
</dbReference>
<comment type="catalytic activity">
    <reaction evidence="1">
        <text>ATP + protein L-histidine = ADP + protein N-phospho-L-histidine.</text>
        <dbReference type="EC" id="2.7.13.3"/>
    </reaction>
</comment>
<feature type="domain" description="Histidine kinase" evidence="12">
    <location>
        <begin position="237"/>
        <end position="457"/>
    </location>
</feature>
<feature type="transmembrane region" description="Helical" evidence="11">
    <location>
        <begin position="7"/>
        <end position="28"/>
    </location>
</feature>
<evidence type="ECO:0000256" key="2">
    <source>
        <dbReference type="ARBA" id="ARBA00004370"/>
    </source>
</evidence>
<dbReference type="EMBL" id="ACJX03000001">
    <property type="protein sequence ID" value="KRT35111.1"/>
    <property type="molecule type" value="Genomic_DNA"/>
</dbReference>
<reference evidence="15" key="1">
    <citation type="submission" date="2012-09" db="EMBL/GenBank/DDBJ databases">
        <authorList>
            <person name="Weinstock G."/>
            <person name="Sodergren E."/>
            <person name="Clifton S."/>
            <person name="Fulton L."/>
            <person name="Fulton B."/>
            <person name="Courtney L."/>
            <person name="Fronick C."/>
            <person name="Harrison M."/>
            <person name="Strong C."/>
            <person name="Farmer C."/>
            <person name="Delehaunty K."/>
            <person name="Markovic C."/>
            <person name="Hall O."/>
            <person name="Minx P."/>
            <person name="Tomlinson C."/>
            <person name="Mitreva M."/>
            <person name="Nelson J."/>
            <person name="Hou S."/>
            <person name="Wollam A."/>
            <person name="Pepin K.H."/>
            <person name="Johnson M."/>
            <person name="Bhonagiri V."/>
            <person name="Nash W.E."/>
            <person name="Suruliraj S."/>
            <person name="Warren W."/>
            <person name="Chinwalla A."/>
            <person name="Mardis E.R."/>
            <person name="Wilson R.K."/>
        </authorList>
    </citation>
    <scope>NUCLEOTIDE SEQUENCE [LARGE SCALE GENOMIC DNA]</scope>
    <source>
        <strain evidence="15">OS1</strain>
    </source>
</reference>
<organism evidence="14 15">
    <name type="scientific">Acetomicrobium hydrogeniformans ATCC BAA-1850</name>
    <dbReference type="NCBI Taxonomy" id="592015"/>
    <lineage>
        <taxon>Bacteria</taxon>
        <taxon>Thermotogati</taxon>
        <taxon>Synergistota</taxon>
        <taxon>Synergistia</taxon>
        <taxon>Synergistales</taxon>
        <taxon>Acetomicrobiaceae</taxon>
        <taxon>Acetomicrobium</taxon>
    </lineage>
</organism>
<dbReference type="RefSeq" id="WP_009202239.1">
    <property type="nucleotide sequence ID" value="NZ_ACJX03000001.1"/>
</dbReference>
<keyword evidence="4" id="KW-0597">Phosphoprotein</keyword>
<dbReference type="GO" id="GO:0005886">
    <property type="term" value="C:plasma membrane"/>
    <property type="evidence" value="ECO:0007669"/>
    <property type="project" value="TreeGrafter"/>
</dbReference>
<evidence type="ECO:0000256" key="8">
    <source>
        <dbReference type="ARBA" id="ARBA00022989"/>
    </source>
</evidence>
<evidence type="ECO:0000256" key="4">
    <source>
        <dbReference type="ARBA" id="ARBA00022553"/>
    </source>
</evidence>
<evidence type="ECO:0000256" key="11">
    <source>
        <dbReference type="SAM" id="Phobius"/>
    </source>
</evidence>
<dbReference type="Gene3D" id="3.30.565.10">
    <property type="entry name" value="Histidine kinase-like ATPase, C-terminal domain"/>
    <property type="match status" value="1"/>
</dbReference>
<dbReference type="InterPro" id="IPR005467">
    <property type="entry name" value="His_kinase_dom"/>
</dbReference>
<dbReference type="CDD" id="cd00075">
    <property type="entry name" value="HATPase"/>
    <property type="match status" value="1"/>
</dbReference>
<dbReference type="SUPFAM" id="SSF55874">
    <property type="entry name" value="ATPase domain of HSP90 chaperone/DNA topoisomerase II/histidine kinase"/>
    <property type="match status" value="1"/>
</dbReference>
<evidence type="ECO:0000256" key="6">
    <source>
        <dbReference type="ARBA" id="ARBA00022692"/>
    </source>
</evidence>
<dbReference type="SMART" id="SM00387">
    <property type="entry name" value="HATPase_c"/>
    <property type="match status" value="1"/>
</dbReference>
<evidence type="ECO:0000256" key="10">
    <source>
        <dbReference type="ARBA" id="ARBA00023136"/>
    </source>
</evidence>
<dbReference type="InterPro" id="IPR003661">
    <property type="entry name" value="HisK_dim/P_dom"/>
</dbReference>
<comment type="caution">
    <text evidence="14">The sequence shown here is derived from an EMBL/GenBank/DDBJ whole genome shotgun (WGS) entry which is preliminary data.</text>
</comment>
<dbReference type="EC" id="2.7.13.3" evidence="3"/>
<dbReference type="PANTHER" id="PTHR45436:SF5">
    <property type="entry name" value="SENSOR HISTIDINE KINASE TRCS"/>
    <property type="match status" value="1"/>
</dbReference>
<protein>
    <recommendedName>
        <fullName evidence="3">histidine kinase</fullName>
        <ecNumber evidence="3">2.7.13.3</ecNumber>
    </recommendedName>
</protein>
<dbReference type="InterPro" id="IPR003594">
    <property type="entry name" value="HATPase_dom"/>
</dbReference>
<evidence type="ECO:0000313" key="15">
    <source>
        <dbReference type="Proteomes" id="UP000005273"/>
    </source>
</evidence>
<dbReference type="eggNOG" id="COG5002">
    <property type="taxonomic scope" value="Bacteria"/>
</dbReference>
<dbReference type="AlphaFoldDB" id="A0A0T5X9Q7"/>
<keyword evidence="8 11" id="KW-1133">Transmembrane helix</keyword>
<keyword evidence="5" id="KW-0808">Transferase</keyword>
<evidence type="ECO:0000256" key="3">
    <source>
        <dbReference type="ARBA" id="ARBA00012438"/>
    </source>
</evidence>
<keyword evidence="6 11" id="KW-0812">Transmembrane</keyword>
<evidence type="ECO:0000256" key="9">
    <source>
        <dbReference type="ARBA" id="ARBA00023012"/>
    </source>
</evidence>
<dbReference type="CDD" id="cd00082">
    <property type="entry name" value="HisKA"/>
    <property type="match status" value="1"/>
</dbReference>
<dbReference type="GO" id="GO:0000155">
    <property type="term" value="F:phosphorelay sensor kinase activity"/>
    <property type="evidence" value="ECO:0007669"/>
    <property type="project" value="InterPro"/>
</dbReference>
<gene>
    <name evidence="14" type="ORF">HMPREF1705_04373</name>
</gene>
<dbReference type="SMART" id="SM00388">
    <property type="entry name" value="HisKA"/>
    <property type="match status" value="1"/>
</dbReference>
<feature type="transmembrane region" description="Helical" evidence="11">
    <location>
        <begin position="152"/>
        <end position="175"/>
    </location>
</feature>
<dbReference type="SUPFAM" id="SSF158472">
    <property type="entry name" value="HAMP domain-like"/>
    <property type="match status" value="1"/>
</dbReference>
<dbReference type="InterPro" id="IPR036097">
    <property type="entry name" value="HisK_dim/P_sf"/>
</dbReference>
<dbReference type="CDD" id="cd06225">
    <property type="entry name" value="HAMP"/>
    <property type="match status" value="1"/>
</dbReference>
<evidence type="ECO:0000256" key="7">
    <source>
        <dbReference type="ARBA" id="ARBA00022777"/>
    </source>
</evidence>
<name>A0A0T5X9Q7_9BACT</name>
<dbReference type="eggNOG" id="COG3850">
    <property type="taxonomic scope" value="Bacteria"/>
</dbReference>
<keyword evidence="7 14" id="KW-0418">Kinase</keyword>
<evidence type="ECO:0000256" key="1">
    <source>
        <dbReference type="ARBA" id="ARBA00000085"/>
    </source>
</evidence>
<dbReference type="PROSITE" id="PS50885">
    <property type="entry name" value="HAMP"/>
    <property type="match status" value="1"/>
</dbReference>
<evidence type="ECO:0000259" key="12">
    <source>
        <dbReference type="PROSITE" id="PS50109"/>
    </source>
</evidence>
<dbReference type="Pfam" id="PF02518">
    <property type="entry name" value="HATPase_c"/>
    <property type="match status" value="1"/>
</dbReference>
<sequence>MTIRKRIMLLIVGTGLMSGFLFSGVVFYEFVEQSFRLLDSMLEEEAYKVIELLEHEKGQPNLHIDDGYWIVIYDRQSSEVIFRSNLADFVRLPSVKPSSAVTIRDVVVNDASGKSKVEAFRLRAFPVFLGDKDYIIQVGRSLGKVEEEIRELVWGIPLGLIFSVLILILISHFVTGKILKPIGQMKDLARDISEKNLEQRLPVNEQGDEFNELAMTINQMLDRLQYSFMRQRNFLFDTSHELKTPLATIRLAIGEISSSDMDNLSPSIRDNLLRLNNQVLRMERLVKDLLDMSSLETLSGLDLKPVHLTELLSALIEDYQLLSDARSIMMEVNLSENLWVKGDEEKLRRAFSNLLDNAIKYNEDGGQIVIRAKREVAETAVIVVIIENTGPGVSEEDLPKVFDQFYRVEKSRSLDYGGSGLGLSIVKRIIELHKGKVDIESKPGVRTRVIVRLPGYNTR</sequence>